<dbReference type="PRINTS" id="PR00411">
    <property type="entry name" value="PNDRDTASEI"/>
</dbReference>
<evidence type="ECO:0000313" key="7">
    <source>
        <dbReference type="Proteomes" id="UP000628448"/>
    </source>
</evidence>
<evidence type="ECO:0000259" key="5">
    <source>
        <dbReference type="Pfam" id="PF22780"/>
    </source>
</evidence>
<dbReference type="Gene3D" id="3.50.50.60">
    <property type="entry name" value="FAD/NAD(P)-binding domain"/>
    <property type="match status" value="1"/>
</dbReference>
<dbReference type="Gene3D" id="2.40.30.10">
    <property type="entry name" value="Translation factors"/>
    <property type="match status" value="1"/>
</dbReference>
<gene>
    <name evidence="6" type="ORF">I5907_11125</name>
</gene>
<evidence type="ECO:0000256" key="3">
    <source>
        <dbReference type="ARBA" id="ARBA00022827"/>
    </source>
</evidence>
<dbReference type="InterPro" id="IPR055178">
    <property type="entry name" value="RsdA/BaiN/AoA(So)-like_dom"/>
</dbReference>
<name>A0A931E1A9_9BACT</name>
<dbReference type="InterPro" id="IPR036188">
    <property type="entry name" value="FAD/NAD-bd_sf"/>
</dbReference>
<keyword evidence="3" id="KW-0274">FAD</keyword>
<evidence type="ECO:0000256" key="2">
    <source>
        <dbReference type="ARBA" id="ARBA00022630"/>
    </source>
</evidence>
<feature type="domain" description="RsdA/BaiN/AoA(So)-like insert" evidence="5">
    <location>
        <begin position="187"/>
        <end position="348"/>
    </location>
</feature>
<dbReference type="InterPro" id="IPR023166">
    <property type="entry name" value="BaiN-like_dom_sf"/>
</dbReference>
<dbReference type="Pfam" id="PF03486">
    <property type="entry name" value="HI0933_like"/>
    <property type="match status" value="1"/>
</dbReference>
<dbReference type="Gene3D" id="1.10.8.260">
    <property type="entry name" value="HI0933 insert domain-like"/>
    <property type="match status" value="1"/>
</dbReference>
<reference evidence="6" key="1">
    <citation type="submission" date="2020-11" db="EMBL/GenBank/DDBJ databases">
        <title>Bacterial whole genome sequence for Panacibacter sp. DH6.</title>
        <authorList>
            <person name="Le V."/>
            <person name="Ko S."/>
            <person name="Ahn C.-Y."/>
            <person name="Oh H.-M."/>
        </authorList>
    </citation>
    <scope>NUCLEOTIDE SEQUENCE</scope>
    <source>
        <strain evidence="6">DH6</strain>
    </source>
</reference>
<dbReference type="Proteomes" id="UP000628448">
    <property type="component" value="Unassembled WGS sequence"/>
</dbReference>
<sequence>MQKVLVVIGGGAAGFFCAVNAARMNRNLKVVIVEKSSKVLSKVKVSGGGRCNVTHACFDIDTLVRKYPRGQQFLKKAFHWYNTNDTITWFNERGVQLKTEADGRMFPVTDNSQTVIDCLIREANKFNIEILFNTQVSSIEKNENGFTIHANNRSIDATFICIATGGYPKALQFQWLEHLGHTIEKPVPSLFTFNIPANEITALMGVSVAAATIKIQSSKLAETGPLLITHWGLSGPAVLKLSAWGARELEAKNYSFTIFVNWLPGYNENSLRDEWQQLRRQYASVKISNKNPFALPARLWQYFLDLCAVHADARWADLPATAQHKLIKTLTAQEFNVHGKTTFKEEFVTCGGIKLSEIDVSSMQSKKIPSLYFAGEVMDVDGITGGFNFQNAWTTGWIAAKHIASQ</sequence>
<keyword evidence="2" id="KW-0285">Flavoprotein</keyword>
<dbReference type="InterPro" id="IPR004792">
    <property type="entry name" value="BaiN-like"/>
</dbReference>
<dbReference type="PANTHER" id="PTHR42887">
    <property type="entry name" value="OS12G0638800 PROTEIN"/>
    <property type="match status" value="1"/>
</dbReference>
<comment type="caution">
    <text evidence="6">The sequence shown here is derived from an EMBL/GenBank/DDBJ whole genome shotgun (WGS) entry which is preliminary data.</text>
</comment>
<dbReference type="RefSeq" id="WP_196990785.1">
    <property type="nucleotide sequence ID" value="NZ_JADWYR010000001.1"/>
</dbReference>
<accession>A0A931E1A9</accession>
<dbReference type="PRINTS" id="PR00368">
    <property type="entry name" value="FADPNR"/>
</dbReference>
<comment type="cofactor">
    <cofactor evidence="1">
        <name>FAD</name>
        <dbReference type="ChEBI" id="CHEBI:57692"/>
    </cofactor>
</comment>
<dbReference type="SUPFAM" id="SSF51905">
    <property type="entry name" value="FAD/NAD(P)-binding domain"/>
    <property type="match status" value="1"/>
</dbReference>
<dbReference type="EMBL" id="JADWYR010000001">
    <property type="protein sequence ID" value="MBG9376792.1"/>
    <property type="molecule type" value="Genomic_DNA"/>
</dbReference>
<feature type="domain" description="RsdA/BaiN/AoA(So)-like Rossmann fold-like" evidence="4">
    <location>
        <begin position="5"/>
        <end position="401"/>
    </location>
</feature>
<proteinExistence type="predicted"/>
<evidence type="ECO:0000259" key="4">
    <source>
        <dbReference type="Pfam" id="PF03486"/>
    </source>
</evidence>
<dbReference type="InterPro" id="IPR057661">
    <property type="entry name" value="RsdA/BaiN/AoA(So)_Rossmann"/>
</dbReference>
<dbReference type="NCBIfam" id="TIGR00275">
    <property type="entry name" value="aminoacetone oxidase family FAD-binding enzyme"/>
    <property type="match status" value="1"/>
</dbReference>
<dbReference type="AlphaFoldDB" id="A0A931E1A9"/>
<dbReference type="Pfam" id="PF22780">
    <property type="entry name" value="HI0933_like_1st"/>
    <property type="match status" value="1"/>
</dbReference>
<protein>
    <submittedName>
        <fullName evidence="6">NAD(P)/FAD-dependent oxidoreductase</fullName>
    </submittedName>
</protein>
<keyword evidence="7" id="KW-1185">Reference proteome</keyword>
<organism evidence="6 7">
    <name type="scientific">Panacibacter microcysteis</name>
    <dbReference type="NCBI Taxonomy" id="2793269"/>
    <lineage>
        <taxon>Bacteria</taxon>
        <taxon>Pseudomonadati</taxon>
        <taxon>Bacteroidota</taxon>
        <taxon>Chitinophagia</taxon>
        <taxon>Chitinophagales</taxon>
        <taxon>Chitinophagaceae</taxon>
        <taxon>Panacibacter</taxon>
    </lineage>
</organism>
<dbReference type="PANTHER" id="PTHR42887:SF2">
    <property type="entry name" value="OS12G0638800 PROTEIN"/>
    <property type="match status" value="1"/>
</dbReference>
<dbReference type="SUPFAM" id="SSF160996">
    <property type="entry name" value="HI0933 insert domain-like"/>
    <property type="match status" value="1"/>
</dbReference>
<evidence type="ECO:0000313" key="6">
    <source>
        <dbReference type="EMBL" id="MBG9376792.1"/>
    </source>
</evidence>
<evidence type="ECO:0000256" key="1">
    <source>
        <dbReference type="ARBA" id="ARBA00001974"/>
    </source>
</evidence>